<organism evidence="1 2">
    <name type="scientific">Paramecium bursaria Chlorella virus FR483</name>
    <name type="common">PBCV-FR483</name>
    <dbReference type="NCBI Taxonomy" id="399781"/>
    <lineage>
        <taxon>Viruses</taxon>
        <taxon>Varidnaviria</taxon>
        <taxon>Bamfordvirae</taxon>
        <taxon>Nucleocytoviricota</taxon>
        <taxon>Megaviricetes</taxon>
        <taxon>Algavirales</taxon>
        <taxon>Phycodnaviridae</taxon>
        <taxon>Chlorovirus</taxon>
        <taxon>Chlorovirus conductrix</taxon>
        <taxon>Paramecium bursaria Chlorella virus A1</taxon>
    </lineage>
</organism>
<proteinExistence type="predicted"/>
<name>A7J781_PBCVF</name>
<dbReference type="RefSeq" id="YP_001426009.1">
    <property type="nucleotide sequence ID" value="NC_008603.1"/>
</dbReference>
<accession>A7J781</accession>
<organismHost>
    <name type="scientific">Paramecium bursaria</name>
    <dbReference type="NCBI Taxonomy" id="74790"/>
</organismHost>
<evidence type="ECO:0000313" key="1">
    <source>
        <dbReference type="EMBL" id="ABT15662.1"/>
    </source>
</evidence>
<dbReference type="KEGG" id="vg:5364569"/>
<reference evidence="1 2" key="1">
    <citation type="journal article" date="2007" name="Virology">
        <title>Sequence and annotation of the 314-kb MT325 and the 321-kb FR483 viruses that infect Chlorella Pbi.</title>
        <authorList>
            <person name="Fitzgerald L.A."/>
            <person name="Graves M.V."/>
            <person name="Li X."/>
            <person name="Feldblyum T."/>
            <person name="Hartigan J."/>
            <person name="Van Etten J.L."/>
        </authorList>
    </citation>
    <scope>NUCLEOTIDE SEQUENCE [LARGE SCALE GENOMIC DNA]</scope>
    <source>
        <strain evidence="1 2">FR483</strain>
    </source>
</reference>
<dbReference type="GeneID" id="5364569"/>
<sequence length="204" mass="23713">MFPCHLSQENVICSRQMSFDPGAPGRHKTHQLLLYLYQPKSSQQPKLPTTKALSKQPTNMAHRSFPSANIRLSDLRYLMDKAIEEISYTEYMRSIIPVGYMSGDNMFVRTFDDHLPKSDVAFLKKMFAMHKELFEYEQRMVAELAMLRQLYTDILSSINASHYIVIAQENGTLDKEEKPDFCIQKFDSYDEADAFGEEEFDWIA</sequence>
<dbReference type="Proteomes" id="UP000204095">
    <property type="component" value="Segment"/>
</dbReference>
<gene>
    <name evidence="1" type="primary">N377L</name>
    <name evidence="1" type="ORF">FR483_N377L</name>
</gene>
<dbReference type="EMBL" id="DQ890022">
    <property type="protein sequence ID" value="ABT15662.1"/>
    <property type="molecule type" value="Genomic_DNA"/>
</dbReference>
<evidence type="ECO:0000313" key="2">
    <source>
        <dbReference type="Proteomes" id="UP000204095"/>
    </source>
</evidence>
<protein>
    <submittedName>
        <fullName evidence="1">Uncharacterized protein N377L</fullName>
    </submittedName>
</protein>